<dbReference type="InterPro" id="IPR048254">
    <property type="entry name" value="CDP_ALCOHOL_P_TRANSF_CS"/>
</dbReference>
<protein>
    <recommendedName>
        <fullName evidence="5 17">CDP-diacylglycerol--inositol 3-phosphatidyltransferase</fullName>
        <ecNumber evidence="5 17">2.7.8.11</ecNumber>
    </recommendedName>
</protein>
<evidence type="ECO:0000256" key="1">
    <source>
        <dbReference type="ARBA" id="ARBA00001936"/>
    </source>
</evidence>
<evidence type="ECO:0000256" key="10">
    <source>
        <dbReference type="ARBA" id="ARBA00022842"/>
    </source>
</evidence>
<dbReference type="AlphaFoldDB" id="A0A875RTF0"/>
<comment type="subcellular location">
    <subcellularLocation>
        <location evidence="3">Membrane</location>
        <topology evidence="3">Multi-pass membrane protein</topology>
    </subcellularLocation>
</comment>
<dbReference type="InterPro" id="IPR014387">
    <property type="entry name" value="CDP_diag_ino_3_P_euk"/>
</dbReference>
<evidence type="ECO:0000256" key="19">
    <source>
        <dbReference type="SAM" id="Phobius"/>
    </source>
</evidence>
<feature type="transmembrane region" description="Helical" evidence="19">
    <location>
        <begin position="143"/>
        <end position="167"/>
    </location>
</feature>
<comment type="cofactor">
    <cofactor evidence="1">
        <name>Mn(2+)</name>
        <dbReference type="ChEBI" id="CHEBI:29035"/>
    </cofactor>
</comment>
<evidence type="ECO:0000313" key="21">
    <source>
        <dbReference type="Proteomes" id="UP000662931"/>
    </source>
</evidence>
<dbReference type="Pfam" id="PF01066">
    <property type="entry name" value="CDP-OH_P_transf"/>
    <property type="match status" value="1"/>
</dbReference>
<dbReference type="InterPro" id="IPR043130">
    <property type="entry name" value="CDP-OH_PTrfase_TM_dom"/>
</dbReference>
<evidence type="ECO:0000256" key="6">
    <source>
        <dbReference type="ARBA" id="ARBA00022516"/>
    </source>
</evidence>
<organism evidence="20 21">
    <name type="scientific">Eeniella nana</name>
    <name type="common">Yeast</name>
    <name type="synonym">Brettanomyces nanus</name>
    <dbReference type="NCBI Taxonomy" id="13502"/>
    <lineage>
        <taxon>Eukaryota</taxon>
        <taxon>Fungi</taxon>
        <taxon>Dikarya</taxon>
        <taxon>Ascomycota</taxon>
        <taxon>Saccharomycotina</taxon>
        <taxon>Pichiomycetes</taxon>
        <taxon>Pichiales</taxon>
        <taxon>Pichiaceae</taxon>
        <taxon>Brettanomyces</taxon>
    </lineage>
</organism>
<evidence type="ECO:0000256" key="3">
    <source>
        <dbReference type="ARBA" id="ARBA00004141"/>
    </source>
</evidence>
<dbReference type="FunFam" id="1.20.120.1760:FF:000003">
    <property type="entry name" value="CDP-diacylglycerol--inositol 3-phosphatidyltransferase"/>
    <property type="match status" value="1"/>
</dbReference>
<dbReference type="RefSeq" id="XP_038776992.1">
    <property type="nucleotide sequence ID" value="XM_038921064.1"/>
</dbReference>
<evidence type="ECO:0000256" key="8">
    <source>
        <dbReference type="ARBA" id="ARBA00022692"/>
    </source>
</evidence>
<keyword evidence="13 17" id="KW-0472">Membrane</keyword>
<dbReference type="GO" id="GO:0016020">
    <property type="term" value="C:membrane"/>
    <property type="evidence" value="ECO:0007669"/>
    <property type="project" value="UniProtKB-SubCell"/>
</dbReference>
<evidence type="ECO:0000313" key="20">
    <source>
        <dbReference type="EMBL" id="QPG73427.1"/>
    </source>
</evidence>
<keyword evidence="10" id="KW-0460">Magnesium</keyword>
<dbReference type="OrthoDB" id="10251079at2759"/>
<name>A0A875RTF0_EENNA</name>
<dbReference type="GO" id="GO:0046872">
    <property type="term" value="F:metal ion binding"/>
    <property type="evidence" value="ECO:0007669"/>
    <property type="project" value="UniProtKB-KW"/>
</dbReference>
<keyword evidence="21" id="KW-1185">Reference proteome</keyword>
<dbReference type="Proteomes" id="UP000662931">
    <property type="component" value="Chromosome 1"/>
</dbReference>
<keyword evidence="8 19" id="KW-0812">Transmembrane</keyword>
<dbReference type="PANTHER" id="PTHR15362">
    <property type="entry name" value="PHOSPHATIDYLINOSITOL SYNTHASE"/>
    <property type="match status" value="1"/>
</dbReference>
<comment type="cofactor">
    <cofactor evidence="2">
        <name>Mg(2+)</name>
        <dbReference type="ChEBI" id="CHEBI:18420"/>
    </cofactor>
</comment>
<comment type="similarity">
    <text evidence="4 17 18">Belongs to the CDP-alcohol phosphatidyltransferase class-I family.</text>
</comment>
<evidence type="ECO:0000256" key="13">
    <source>
        <dbReference type="ARBA" id="ARBA00023136"/>
    </source>
</evidence>
<keyword evidence="14 17" id="KW-0594">Phospholipid biosynthesis</keyword>
<keyword evidence="7 17" id="KW-0808">Transferase</keyword>
<evidence type="ECO:0000256" key="7">
    <source>
        <dbReference type="ARBA" id="ARBA00022679"/>
    </source>
</evidence>
<dbReference type="GO" id="GO:0006661">
    <property type="term" value="P:phosphatidylinositol biosynthetic process"/>
    <property type="evidence" value="ECO:0007669"/>
    <property type="project" value="TreeGrafter"/>
</dbReference>
<dbReference type="EMBL" id="CP064812">
    <property type="protein sequence ID" value="QPG73427.1"/>
    <property type="molecule type" value="Genomic_DNA"/>
</dbReference>
<feature type="transmembrane region" description="Helical" evidence="19">
    <location>
        <begin position="173"/>
        <end position="195"/>
    </location>
</feature>
<keyword evidence="9" id="KW-0479">Metal-binding</keyword>
<dbReference type="GO" id="GO:0003881">
    <property type="term" value="F:CDP-diacylglycerol-inositol 3-phosphatidyltransferase activity"/>
    <property type="evidence" value="ECO:0007669"/>
    <property type="project" value="UniProtKB-UniRule"/>
</dbReference>
<evidence type="ECO:0000256" key="2">
    <source>
        <dbReference type="ARBA" id="ARBA00001946"/>
    </source>
</evidence>
<evidence type="ECO:0000256" key="18">
    <source>
        <dbReference type="RuleBase" id="RU003750"/>
    </source>
</evidence>
<evidence type="ECO:0000256" key="15">
    <source>
        <dbReference type="ARBA" id="ARBA00023211"/>
    </source>
</evidence>
<accession>A0A875RTF0</accession>
<dbReference type="KEGG" id="bnn:FOA43_000737"/>
<keyword evidence="6 17" id="KW-0444">Lipid biosynthesis</keyword>
<evidence type="ECO:0000256" key="16">
    <source>
        <dbReference type="ARBA" id="ARBA00023264"/>
    </source>
</evidence>
<keyword evidence="16 17" id="KW-1208">Phospholipid metabolism</keyword>
<proteinExistence type="inferred from homology"/>
<evidence type="ECO:0000256" key="11">
    <source>
        <dbReference type="ARBA" id="ARBA00022989"/>
    </source>
</evidence>
<dbReference type="PIRSF" id="PIRSF000848">
    <property type="entry name" value="CDP_diag_ino_3_P"/>
    <property type="match status" value="1"/>
</dbReference>
<evidence type="ECO:0000256" key="5">
    <source>
        <dbReference type="ARBA" id="ARBA00013212"/>
    </source>
</evidence>
<keyword evidence="11 19" id="KW-1133">Transmembrane helix</keyword>
<reference evidence="20" key="1">
    <citation type="submission" date="2020-10" db="EMBL/GenBank/DDBJ databases">
        <authorList>
            <person name="Roach M.J.R."/>
        </authorList>
    </citation>
    <scope>NUCLEOTIDE SEQUENCE</scope>
    <source>
        <strain evidence="20">CBS 1945</strain>
    </source>
</reference>
<dbReference type="GeneID" id="62194138"/>
<dbReference type="InterPro" id="IPR000462">
    <property type="entry name" value="CDP-OH_P_trans"/>
</dbReference>
<evidence type="ECO:0000256" key="4">
    <source>
        <dbReference type="ARBA" id="ARBA00010441"/>
    </source>
</evidence>
<evidence type="ECO:0000256" key="14">
    <source>
        <dbReference type="ARBA" id="ARBA00023209"/>
    </source>
</evidence>
<dbReference type="PANTHER" id="PTHR15362:SF4">
    <property type="entry name" value="CDP-DIACYLGLYCEROL--INOSITOL 3-PHOSPHATIDYLTRANSFERASE"/>
    <property type="match status" value="1"/>
</dbReference>
<evidence type="ECO:0000256" key="9">
    <source>
        <dbReference type="ARBA" id="ARBA00022723"/>
    </source>
</evidence>
<dbReference type="PROSITE" id="PS00379">
    <property type="entry name" value="CDP_ALCOHOL_P_TRANSF"/>
    <property type="match status" value="1"/>
</dbReference>
<comment type="catalytic activity">
    <reaction evidence="17">
        <text>a CDP-1,2-diacyl-sn-glycerol + myo-inositol = a 1,2-diacyl-sn-glycero-3-phospho-(1D-myo-inositol) + CMP + H(+)</text>
        <dbReference type="Rhea" id="RHEA:11580"/>
        <dbReference type="ChEBI" id="CHEBI:15378"/>
        <dbReference type="ChEBI" id="CHEBI:17268"/>
        <dbReference type="ChEBI" id="CHEBI:57880"/>
        <dbReference type="ChEBI" id="CHEBI:58332"/>
        <dbReference type="ChEBI" id="CHEBI:60377"/>
        <dbReference type="EC" id="2.7.8.11"/>
    </reaction>
</comment>
<keyword evidence="15" id="KW-0464">Manganese</keyword>
<evidence type="ECO:0000256" key="12">
    <source>
        <dbReference type="ARBA" id="ARBA00023098"/>
    </source>
</evidence>
<keyword evidence="12 17" id="KW-0443">Lipid metabolism</keyword>
<dbReference type="EC" id="2.7.8.11" evidence="5 17"/>
<sequence length="226" mass="25831">MVQDKKVPLRPNEIFTFIPNLIGYGRVATLVLSWLTMENYPLVTMLILYSTSCLLDAFDGAAARKYGQSTKFGAVLDMVTDRSSTCSLIVFLAIIYPKWCIFWQFLISLDLSSHYMHMYAMISSGSSSHKSVSKDTNFFLRLYYSNRVVLFMVCALNEIFYMALYFAHFELGLFPFTQIPLGVALVYISAPVWLFKQVMNVVQMINAAEIMAGMDSKNYNERNKLN</sequence>
<feature type="transmembrane region" description="Helical" evidence="19">
    <location>
        <begin position="12"/>
        <end position="34"/>
    </location>
</feature>
<gene>
    <name evidence="20" type="ORF">FOA43_000737</name>
</gene>
<dbReference type="Gene3D" id="1.20.120.1760">
    <property type="match status" value="1"/>
</dbReference>
<dbReference type="GO" id="GO:0005794">
    <property type="term" value="C:Golgi apparatus"/>
    <property type="evidence" value="ECO:0007669"/>
    <property type="project" value="TreeGrafter"/>
</dbReference>
<evidence type="ECO:0000256" key="17">
    <source>
        <dbReference type="PIRNR" id="PIRNR000848"/>
    </source>
</evidence>